<dbReference type="PROSITE" id="PS00237">
    <property type="entry name" value="G_PROTEIN_RECEP_F1_1"/>
    <property type="match status" value="1"/>
</dbReference>
<dbReference type="PROSITE" id="PS50262">
    <property type="entry name" value="G_PROTEIN_RECEP_F1_2"/>
    <property type="match status" value="1"/>
</dbReference>
<keyword evidence="16" id="KW-1185">Reference proteome</keyword>
<dbReference type="GeneTree" id="ENSGT00950000183136"/>
<dbReference type="Proteomes" id="UP000001646">
    <property type="component" value="Chromosome 1"/>
</dbReference>
<dbReference type="Ensembl" id="ENSACAT00000009799.3">
    <property type="protein sequence ID" value="ENSACAP00000009602.3"/>
    <property type="gene ID" value="ENSACAG00000009811.3"/>
</dbReference>
<dbReference type="GO" id="GO:0005886">
    <property type="term" value="C:plasma membrane"/>
    <property type="evidence" value="ECO:0007669"/>
    <property type="project" value="UniProtKB-SubCell"/>
</dbReference>
<comment type="subcellular location">
    <subcellularLocation>
        <location evidence="1">Cell membrane</location>
        <topology evidence="1">Multi-pass membrane protein</topology>
    </subcellularLocation>
</comment>
<keyword evidence="3" id="KW-1003">Cell membrane</keyword>
<evidence type="ECO:0000256" key="13">
    <source>
        <dbReference type="SAM" id="Phobius"/>
    </source>
</evidence>
<evidence type="ECO:0000256" key="9">
    <source>
        <dbReference type="ARBA" id="ARBA00023170"/>
    </source>
</evidence>
<keyword evidence="7 13" id="KW-0472">Membrane</keyword>
<reference evidence="15 16" key="1">
    <citation type="submission" date="2009-12" db="EMBL/GenBank/DDBJ databases">
        <title>The Genome Sequence of Anolis carolinensis (Green Anole Lizard).</title>
        <authorList>
            <consortium name="The Genome Sequencing Platform"/>
            <person name="Di Palma F."/>
            <person name="Alfoldi J."/>
            <person name="Heiman D."/>
            <person name="Young S."/>
            <person name="Grabherr M."/>
            <person name="Johnson J."/>
            <person name="Lander E.S."/>
            <person name="Lindblad-Toh K."/>
        </authorList>
    </citation>
    <scope>NUCLEOTIDE SEQUENCE [LARGE SCALE GENOMIC DNA]</scope>
    <source>
        <strain evidence="15 16">JBL SC #1</strain>
    </source>
</reference>
<organism evidence="15 16">
    <name type="scientific">Anolis carolinensis</name>
    <name type="common">Green anole</name>
    <name type="synonym">American chameleon</name>
    <dbReference type="NCBI Taxonomy" id="28377"/>
    <lineage>
        <taxon>Eukaryota</taxon>
        <taxon>Metazoa</taxon>
        <taxon>Chordata</taxon>
        <taxon>Craniata</taxon>
        <taxon>Vertebrata</taxon>
        <taxon>Euteleostomi</taxon>
        <taxon>Lepidosauria</taxon>
        <taxon>Squamata</taxon>
        <taxon>Bifurcata</taxon>
        <taxon>Unidentata</taxon>
        <taxon>Episquamata</taxon>
        <taxon>Toxicofera</taxon>
        <taxon>Iguania</taxon>
        <taxon>Dactyloidae</taxon>
        <taxon>Anolis</taxon>
    </lineage>
</organism>
<dbReference type="GO" id="GO:0007200">
    <property type="term" value="P:phospholipase C-activating G protein-coupled receptor signaling pathway"/>
    <property type="evidence" value="ECO:0007669"/>
    <property type="project" value="Ensembl"/>
</dbReference>
<evidence type="ECO:0000256" key="4">
    <source>
        <dbReference type="ARBA" id="ARBA00022692"/>
    </source>
</evidence>
<dbReference type="GO" id="GO:0071468">
    <property type="term" value="P:cellular response to acidic pH"/>
    <property type="evidence" value="ECO:0007669"/>
    <property type="project" value="Ensembl"/>
</dbReference>
<feature type="transmembrane region" description="Helical" evidence="13">
    <location>
        <begin position="107"/>
        <end position="127"/>
    </location>
</feature>
<dbReference type="GO" id="GO:0071467">
    <property type="term" value="P:cellular response to pH"/>
    <property type="evidence" value="ECO:0000318"/>
    <property type="project" value="GO_Central"/>
</dbReference>
<keyword evidence="6 12" id="KW-0297">G-protein coupled receptor</keyword>
<accession>G1KJC5</accession>
<feature type="transmembrane region" description="Helical" evidence="13">
    <location>
        <begin position="269"/>
        <end position="290"/>
    </location>
</feature>
<dbReference type="InterPro" id="IPR017452">
    <property type="entry name" value="GPCR_Rhodpsn_7TM"/>
</dbReference>
<evidence type="ECO:0000256" key="7">
    <source>
        <dbReference type="ARBA" id="ARBA00023136"/>
    </source>
</evidence>
<feature type="transmembrane region" description="Helical" evidence="13">
    <location>
        <begin position="189"/>
        <end position="210"/>
    </location>
</feature>
<dbReference type="PRINTS" id="PR01564">
    <property type="entry name" value="OGR1RECEPTOR"/>
</dbReference>
<dbReference type="Gene3D" id="1.20.1070.10">
    <property type="entry name" value="Rhodopsin 7-helix transmembrane proteins"/>
    <property type="match status" value="1"/>
</dbReference>
<dbReference type="eggNOG" id="ENOG502QQJA">
    <property type="taxonomic scope" value="Eukaryota"/>
</dbReference>
<feature type="transmembrane region" description="Helical" evidence="13">
    <location>
        <begin position="139"/>
        <end position="159"/>
    </location>
</feature>
<feature type="transmembrane region" description="Helical" evidence="13">
    <location>
        <begin position="61"/>
        <end position="80"/>
    </location>
</feature>
<keyword evidence="5 13" id="KW-1133">Transmembrane helix</keyword>
<dbReference type="HOGENOM" id="CLU_009579_8_2_1"/>
<name>G1KJC5_ANOCA</name>
<feature type="domain" description="G-protein coupled receptors family 1 profile" evidence="14">
    <location>
        <begin position="40"/>
        <end position="288"/>
    </location>
</feature>
<comment type="similarity">
    <text evidence="2 12">Belongs to the G-protein coupled receptor 1 family.</text>
</comment>
<dbReference type="PANTHER" id="PTHR24234:SF5">
    <property type="entry name" value="OVARIAN CANCER G-PROTEIN COUPLED RECEPTOR 1"/>
    <property type="match status" value="1"/>
</dbReference>
<dbReference type="Pfam" id="PF00001">
    <property type="entry name" value="7tm_1"/>
    <property type="match status" value="1"/>
</dbReference>
<dbReference type="OrthoDB" id="8742459at2759"/>
<dbReference type="SUPFAM" id="SSF81321">
    <property type="entry name" value="Family A G protein-coupled receptor-like"/>
    <property type="match status" value="1"/>
</dbReference>
<keyword evidence="8" id="KW-1015">Disulfide bond</keyword>
<proteinExistence type="inferred from homology"/>
<evidence type="ECO:0000256" key="5">
    <source>
        <dbReference type="ARBA" id="ARBA00022989"/>
    </source>
</evidence>
<reference evidence="15" key="2">
    <citation type="submission" date="2025-08" db="UniProtKB">
        <authorList>
            <consortium name="Ensembl"/>
        </authorList>
    </citation>
    <scope>IDENTIFICATION</scope>
</reference>
<evidence type="ECO:0000256" key="11">
    <source>
        <dbReference type="ARBA" id="ARBA00023224"/>
    </source>
</evidence>
<dbReference type="CTD" id="8111"/>
<dbReference type="InterPro" id="IPR005389">
    <property type="entry name" value="OGR1_rcpt"/>
</dbReference>
<evidence type="ECO:0000313" key="15">
    <source>
        <dbReference type="Ensembl" id="ENSACAP00000009602.3"/>
    </source>
</evidence>
<evidence type="ECO:0000256" key="2">
    <source>
        <dbReference type="ARBA" id="ARBA00010663"/>
    </source>
</evidence>
<dbReference type="KEGG" id="acs:100561997"/>
<dbReference type="Bgee" id="ENSACAG00000009811">
    <property type="expression patterns" value="Expressed in lung and 5 other cell types or tissues"/>
</dbReference>
<dbReference type="GO" id="GO:0045656">
    <property type="term" value="P:negative regulation of monocyte differentiation"/>
    <property type="evidence" value="ECO:0007669"/>
    <property type="project" value="Ensembl"/>
</dbReference>
<sequence length="356" mass="41445">MENSSEDLMDNTLNCTINHDIHQTVSPVVYILVFIIGLPANCLSLYYAYLQVKAKNELGIYLCNLTIADLLYVFSLPFWIQYVLQHDNWTYDELLCKICGILLYENIYISVAFLCCISIDRYLAVVYPFHFHQFRTMKAATVVSIVIWAKEILTCWLVFTHGEVSKDSESHVVCFEHYPIKNWEHNINFYRFAAGFFFPFLLLIFSYYGILRVVRKSHGTQKKKKVQIKRLVSSTMVIFIVCFGPYHVLLLTRSLFETSCDFAGRIFNVYHISLLLTTFNCVADPILYCFSSENTYQDFAKIRNTCSKRLKCRKTETETKESYPMSTPETVKKLRGQADVDSEFLSKVQVAHEMQE</sequence>
<keyword evidence="4 12" id="KW-0812">Transmembrane</keyword>
<evidence type="ECO:0000259" key="14">
    <source>
        <dbReference type="PROSITE" id="PS50262"/>
    </source>
</evidence>
<keyword evidence="11 12" id="KW-0807">Transducer</keyword>
<evidence type="ECO:0000256" key="3">
    <source>
        <dbReference type="ARBA" id="ARBA00022475"/>
    </source>
</evidence>
<evidence type="ECO:0000313" key="16">
    <source>
        <dbReference type="Proteomes" id="UP000001646"/>
    </source>
</evidence>
<dbReference type="FunFam" id="1.20.1070.10:FF:000065">
    <property type="entry name" value="G-protein coupled receptor 4"/>
    <property type="match status" value="1"/>
</dbReference>
<keyword evidence="9 12" id="KW-0675">Receptor</keyword>
<keyword evidence="10" id="KW-0325">Glycoprotein</keyword>
<dbReference type="PRINTS" id="PR00237">
    <property type="entry name" value="GPCRRHODOPSN"/>
</dbReference>
<dbReference type="GO" id="GO:0007189">
    <property type="term" value="P:adenylate cyclase-activating G protein-coupled receptor signaling pathway"/>
    <property type="evidence" value="ECO:0007669"/>
    <property type="project" value="Ensembl"/>
</dbReference>
<dbReference type="InterPro" id="IPR000276">
    <property type="entry name" value="GPCR_Rhodpsn"/>
</dbReference>
<evidence type="ECO:0000256" key="8">
    <source>
        <dbReference type="ARBA" id="ARBA00023157"/>
    </source>
</evidence>
<dbReference type="GO" id="GO:0030224">
    <property type="term" value="P:monocyte differentiation"/>
    <property type="evidence" value="ECO:0007669"/>
    <property type="project" value="Ensembl"/>
</dbReference>
<dbReference type="InParanoid" id="G1KJC5"/>
<dbReference type="GO" id="GO:0030073">
    <property type="term" value="P:insulin secretion"/>
    <property type="evidence" value="ECO:0007669"/>
    <property type="project" value="Ensembl"/>
</dbReference>
<dbReference type="GO" id="GO:0004930">
    <property type="term" value="F:G protein-coupled receptor activity"/>
    <property type="evidence" value="ECO:0007669"/>
    <property type="project" value="UniProtKB-KW"/>
</dbReference>
<dbReference type="GO" id="GO:2001206">
    <property type="term" value="P:positive regulation of osteoclast development"/>
    <property type="evidence" value="ECO:0007669"/>
    <property type="project" value="Ensembl"/>
</dbReference>
<dbReference type="GeneID" id="100561997"/>
<evidence type="ECO:0000256" key="10">
    <source>
        <dbReference type="ARBA" id="ARBA00023180"/>
    </source>
</evidence>
<dbReference type="GO" id="GO:0035774">
    <property type="term" value="P:positive regulation of insulin secretion involved in cellular response to glucose stimulus"/>
    <property type="evidence" value="ECO:0007669"/>
    <property type="project" value="Ensembl"/>
</dbReference>
<dbReference type="PANTHER" id="PTHR24234">
    <property type="entry name" value="LYSOPHOSPHATIDIC ACID RECEPTOR 5/SPHINGOSYLPHOSPHORYLCHOLINE RECEPTOR"/>
    <property type="match status" value="1"/>
</dbReference>
<gene>
    <name evidence="15" type="primary">GPR68</name>
</gene>
<feature type="transmembrane region" description="Helical" evidence="13">
    <location>
        <begin position="28"/>
        <end position="49"/>
    </location>
</feature>
<evidence type="ECO:0000256" key="6">
    <source>
        <dbReference type="ARBA" id="ARBA00023040"/>
    </source>
</evidence>
<dbReference type="AlphaFoldDB" id="G1KJC5"/>
<feature type="transmembrane region" description="Helical" evidence="13">
    <location>
        <begin position="231"/>
        <end position="249"/>
    </location>
</feature>
<evidence type="ECO:0000256" key="12">
    <source>
        <dbReference type="RuleBase" id="RU000688"/>
    </source>
</evidence>
<dbReference type="CDD" id="cd15367">
    <property type="entry name" value="7tmA_GPR68_OGR1"/>
    <property type="match status" value="1"/>
</dbReference>
<dbReference type="STRING" id="28377.ENSACAP00000009602"/>
<dbReference type="GO" id="GO:0034405">
    <property type="term" value="P:response to fluid shear stress"/>
    <property type="evidence" value="ECO:0007669"/>
    <property type="project" value="Ensembl"/>
</dbReference>
<protein>
    <submittedName>
        <fullName evidence="15">G protein-coupled receptor 68</fullName>
    </submittedName>
</protein>
<reference evidence="15" key="3">
    <citation type="submission" date="2025-09" db="UniProtKB">
        <authorList>
            <consortium name="Ensembl"/>
        </authorList>
    </citation>
    <scope>IDENTIFICATION</scope>
</reference>
<dbReference type="GO" id="GO:0036035">
    <property type="term" value="P:osteoclast development"/>
    <property type="evidence" value="ECO:0007669"/>
    <property type="project" value="Ensembl"/>
</dbReference>
<evidence type="ECO:0000256" key="1">
    <source>
        <dbReference type="ARBA" id="ARBA00004651"/>
    </source>
</evidence>